<reference evidence="2 4" key="1">
    <citation type="submission" date="2016-11" db="EMBL/GenBank/DDBJ databases">
        <title>The genome of Nicotiana attenuata.</title>
        <authorList>
            <person name="Xu S."/>
            <person name="Brockmoeller T."/>
            <person name="Gaquerel E."/>
            <person name="Navarro A."/>
            <person name="Kuhl H."/>
            <person name="Gase K."/>
            <person name="Ling Z."/>
            <person name="Zhou W."/>
            <person name="Kreitzer C."/>
            <person name="Stanke M."/>
            <person name="Tang H."/>
            <person name="Lyons E."/>
            <person name="Pandey P."/>
            <person name="Pandey S.P."/>
            <person name="Timmermann B."/>
            <person name="Baldwin I.T."/>
        </authorList>
    </citation>
    <scope>NUCLEOTIDE SEQUENCE [LARGE SCALE GENOMIC DNA]</scope>
    <source>
        <strain evidence="4">cv. UT</strain>
        <strain evidence="2">UT</strain>
        <tissue evidence="2">Leaves</tissue>
    </source>
</reference>
<organism evidence="2 4">
    <name type="scientific">Nicotiana attenuata</name>
    <name type="common">Coyote tobacco</name>
    <dbReference type="NCBI Taxonomy" id="49451"/>
    <lineage>
        <taxon>Eukaryota</taxon>
        <taxon>Viridiplantae</taxon>
        <taxon>Streptophyta</taxon>
        <taxon>Embryophyta</taxon>
        <taxon>Tracheophyta</taxon>
        <taxon>Spermatophyta</taxon>
        <taxon>Magnoliopsida</taxon>
        <taxon>eudicotyledons</taxon>
        <taxon>Gunneridae</taxon>
        <taxon>Pentapetalae</taxon>
        <taxon>asterids</taxon>
        <taxon>lamiids</taxon>
        <taxon>Solanales</taxon>
        <taxon>Solanaceae</taxon>
        <taxon>Nicotianoideae</taxon>
        <taxon>Nicotianeae</taxon>
        <taxon>Nicotiana</taxon>
    </lineage>
</organism>
<evidence type="ECO:0000313" key="3">
    <source>
        <dbReference type="EMBL" id="OIT22665.1"/>
    </source>
</evidence>
<evidence type="ECO:0000313" key="2">
    <source>
        <dbReference type="EMBL" id="OIS97126.1"/>
    </source>
</evidence>
<comment type="caution">
    <text evidence="2">The sequence shown here is derived from an EMBL/GenBank/DDBJ whole genome shotgun (WGS) entry which is preliminary data.</text>
</comment>
<dbReference type="EMBL" id="MJEQ01037193">
    <property type="protein sequence ID" value="OIS97126.1"/>
    <property type="molecule type" value="Genomic_DNA"/>
</dbReference>
<evidence type="ECO:0000256" key="1">
    <source>
        <dbReference type="SAM" id="SignalP"/>
    </source>
</evidence>
<evidence type="ECO:0000313" key="4">
    <source>
        <dbReference type="Proteomes" id="UP000187609"/>
    </source>
</evidence>
<gene>
    <name evidence="3" type="ORF">A4A49_42369</name>
    <name evidence="2" type="ORF">A4A49_60606</name>
</gene>
<protein>
    <submittedName>
        <fullName evidence="2">Uncharacterized protein</fullName>
    </submittedName>
</protein>
<feature type="chain" id="PRO_5011896453" evidence="1">
    <location>
        <begin position="22"/>
        <end position="89"/>
    </location>
</feature>
<feature type="signal peptide" evidence="1">
    <location>
        <begin position="1"/>
        <end position="21"/>
    </location>
</feature>
<dbReference type="Gramene" id="OIT22665">
    <property type="protein sequence ID" value="OIT22665"/>
    <property type="gene ID" value="A4A49_42369"/>
</dbReference>
<accession>A0A1J6IHC3</accession>
<name>A0A1J6IHC3_NICAT</name>
<sequence>MASFQKQLAVFMLLFWVATVGKFSGSPKMLVMAVRDLPLEVAAMEQALFLNSLITCQRACKTNNDCSDGIVCRTCHYFPEENERICLAR</sequence>
<proteinExistence type="predicted"/>
<dbReference type="Proteomes" id="UP000187609">
    <property type="component" value="Unassembled WGS sequence"/>
</dbReference>
<dbReference type="EMBL" id="MJEQ01003558">
    <property type="protein sequence ID" value="OIT22665.1"/>
    <property type="molecule type" value="Genomic_DNA"/>
</dbReference>
<keyword evidence="4" id="KW-1185">Reference proteome</keyword>
<dbReference type="AlphaFoldDB" id="A0A1J6IHC3"/>
<dbReference type="Gramene" id="OIS97126">
    <property type="protein sequence ID" value="OIS97126"/>
    <property type="gene ID" value="A4A49_60606"/>
</dbReference>
<keyword evidence="1" id="KW-0732">Signal</keyword>